<name>A0A9K3MZG9_HELAN</name>
<evidence type="ECO:0000313" key="3">
    <source>
        <dbReference type="Proteomes" id="UP000215914"/>
    </source>
</evidence>
<keyword evidence="3" id="KW-1185">Reference proteome</keyword>
<evidence type="ECO:0000256" key="1">
    <source>
        <dbReference type="SAM" id="MobiDB-lite"/>
    </source>
</evidence>
<organism evidence="2 3">
    <name type="scientific">Helianthus annuus</name>
    <name type="common">Common sunflower</name>
    <dbReference type="NCBI Taxonomy" id="4232"/>
    <lineage>
        <taxon>Eukaryota</taxon>
        <taxon>Viridiplantae</taxon>
        <taxon>Streptophyta</taxon>
        <taxon>Embryophyta</taxon>
        <taxon>Tracheophyta</taxon>
        <taxon>Spermatophyta</taxon>
        <taxon>Magnoliopsida</taxon>
        <taxon>eudicotyledons</taxon>
        <taxon>Gunneridae</taxon>
        <taxon>Pentapetalae</taxon>
        <taxon>asterids</taxon>
        <taxon>campanulids</taxon>
        <taxon>Asterales</taxon>
        <taxon>Asteraceae</taxon>
        <taxon>Asteroideae</taxon>
        <taxon>Heliantheae alliance</taxon>
        <taxon>Heliantheae</taxon>
        <taxon>Helianthus</taxon>
    </lineage>
</organism>
<dbReference type="Gramene" id="mRNA:HanXRQr2_Chr11g0477501">
    <property type="protein sequence ID" value="CDS:HanXRQr2_Chr11g0477501.1"/>
    <property type="gene ID" value="HanXRQr2_Chr11g0477501"/>
</dbReference>
<feature type="region of interest" description="Disordered" evidence="1">
    <location>
        <begin position="1"/>
        <end position="25"/>
    </location>
</feature>
<dbReference type="Proteomes" id="UP000215914">
    <property type="component" value="Unassembled WGS sequence"/>
</dbReference>
<evidence type="ECO:0000313" key="2">
    <source>
        <dbReference type="EMBL" id="KAF5780923.1"/>
    </source>
</evidence>
<proteinExistence type="predicted"/>
<comment type="caution">
    <text evidence="2">The sequence shown here is derived from an EMBL/GenBank/DDBJ whole genome shotgun (WGS) entry which is preliminary data.</text>
</comment>
<protein>
    <submittedName>
        <fullName evidence="2">Uncharacterized protein</fullName>
    </submittedName>
</protein>
<gene>
    <name evidence="2" type="ORF">HanXRQr2_Chr11g0477501</name>
</gene>
<dbReference type="AlphaFoldDB" id="A0A9K3MZG9"/>
<reference evidence="2" key="2">
    <citation type="submission" date="2020-06" db="EMBL/GenBank/DDBJ databases">
        <title>Helianthus annuus Genome sequencing and assembly Release 2.</title>
        <authorList>
            <person name="Gouzy J."/>
            <person name="Langlade N."/>
            <person name="Munos S."/>
        </authorList>
    </citation>
    <scope>NUCLEOTIDE SEQUENCE</scope>
    <source>
        <tissue evidence="2">Leaves</tissue>
    </source>
</reference>
<accession>A0A9K3MZG9</accession>
<reference evidence="2" key="1">
    <citation type="journal article" date="2017" name="Nature">
        <title>The sunflower genome provides insights into oil metabolism, flowering and Asterid evolution.</title>
        <authorList>
            <person name="Badouin H."/>
            <person name="Gouzy J."/>
            <person name="Grassa C.J."/>
            <person name="Murat F."/>
            <person name="Staton S.E."/>
            <person name="Cottret L."/>
            <person name="Lelandais-Briere C."/>
            <person name="Owens G.L."/>
            <person name="Carrere S."/>
            <person name="Mayjonade B."/>
            <person name="Legrand L."/>
            <person name="Gill N."/>
            <person name="Kane N.C."/>
            <person name="Bowers J.E."/>
            <person name="Hubner S."/>
            <person name="Bellec A."/>
            <person name="Berard A."/>
            <person name="Berges H."/>
            <person name="Blanchet N."/>
            <person name="Boniface M.C."/>
            <person name="Brunel D."/>
            <person name="Catrice O."/>
            <person name="Chaidir N."/>
            <person name="Claudel C."/>
            <person name="Donnadieu C."/>
            <person name="Faraut T."/>
            <person name="Fievet G."/>
            <person name="Helmstetter N."/>
            <person name="King M."/>
            <person name="Knapp S.J."/>
            <person name="Lai Z."/>
            <person name="Le Paslier M.C."/>
            <person name="Lippi Y."/>
            <person name="Lorenzon L."/>
            <person name="Mandel J.R."/>
            <person name="Marage G."/>
            <person name="Marchand G."/>
            <person name="Marquand E."/>
            <person name="Bret-Mestries E."/>
            <person name="Morien E."/>
            <person name="Nambeesan S."/>
            <person name="Nguyen T."/>
            <person name="Pegot-Espagnet P."/>
            <person name="Pouilly N."/>
            <person name="Raftis F."/>
            <person name="Sallet E."/>
            <person name="Schiex T."/>
            <person name="Thomas J."/>
            <person name="Vandecasteele C."/>
            <person name="Vares D."/>
            <person name="Vear F."/>
            <person name="Vautrin S."/>
            <person name="Crespi M."/>
            <person name="Mangin B."/>
            <person name="Burke J.M."/>
            <person name="Salse J."/>
            <person name="Munos S."/>
            <person name="Vincourt P."/>
            <person name="Rieseberg L.H."/>
            <person name="Langlade N.B."/>
        </authorList>
    </citation>
    <scope>NUCLEOTIDE SEQUENCE</scope>
    <source>
        <tissue evidence="2">Leaves</tissue>
    </source>
</reference>
<dbReference type="EMBL" id="MNCJ02000326">
    <property type="protein sequence ID" value="KAF5780923.1"/>
    <property type="molecule type" value="Genomic_DNA"/>
</dbReference>
<sequence>MVRSMTSGACSPRSKSRNDREQGYWQGTPVGANITRCTLLNVNAQIAICNKHVGNDCCICKLETWKTE</sequence>